<comment type="caution">
    <text evidence="8">Lacks conserved residue(s) required for the propagation of feature annotation.</text>
</comment>
<dbReference type="OrthoDB" id="60033at2759"/>
<dbReference type="CDD" id="cd17584">
    <property type="entry name" value="REC_typeB_ARR-like"/>
    <property type="match status" value="1"/>
</dbReference>
<dbReference type="Pfam" id="PF00072">
    <property type="entry name" value="Response_reg"/>
    <property type="match status" value="1"/>
</dbReference>
<accession>A0A6P8DYY2</accession>
<proteinExistence type="predicted"/>
<dbReference type="GO" id="GO:0005634">
    <property type="term" value="C:nucleus"/>
    <property type="evidence" value="ECO:0007669"/>
    <property type="project" value="UniProtKB-SubCell"/>
</dbReference>
<dbReference type="PROSITE" id="PS50110">
    <property type="entry name" value="RESPONSE_REGULATORY"/>
    <property type="match status" value="1"/>
</dbReference>
<dbReference type="FunFam" id="1.10.10.60:FF:000007">
    <property type="entry name" value="Two-component response regulator"/>
    <property type="match status" value="1"/>
</dbReference>
<dbReference type="GO" id="GO:0009736">
    <property type="term" value="P:cytokinin-activated signaling pathway"/>
    <property type="evidence" value="ECO:0007669"/>
    <property type="project" value="InterPro"/>
</dbReference>
<dbReference type="InterPro" id="IPR001005">
    <property type="entry name" value="SANT/Myb"/>
</dbReference>
<evidence type="ECO:0000256" key="9">
    <source>
        <dbReference type="SAM" id="MobiDB-lite"/>
    </source>
</evidence>
<comment type="subcellular location">
    <subcellularLocation>
        <location evidence="1">Nucleus</location>
    </subcellularLocation>
</comment>
<dbReference type="GO" id="GO:0003677">
    <property type="term" value="F:DNA binding"/>
    <property type="evidence" value="ECO:0007669"/>
    <property type="project" value="InterPro"/>
</dbReference>
<dbReference type="SMART" id="SM00448">
    <property type="entry name" value="REC"/>
    <property type="match status" value="1"/>
</dbReference>
<feature type="domain" description="HTH myb-type" evidence="11">
    <location>
        <begin position="208"/>
        <end position="265"/>
    </location>
</feature>
<dbReference type="PANTHER" id="PTHR43874">
    <property type="entry name" value="TWO-COMPONENT RESPONSE REGULATOR"/>
    <property type="match status" value="1"/>
</dbReference>
<evidence type="ECO:0000313" key="12">
    <source>
        <dbReference type="Proteomes" id="UP000515151"/>
    </source>
</evidence>
<evidence type="ECO:0000259" key="11">
    <source>
        <dbReference type="PROSITE" id="PS51294"/>
    </source>
</evidence>
<evidence type="ECO:0000256" key="1">
    <source>
        <dbReference type="ARBA" id="ARBA00004123"/>
    </source>
</evidence>
<dbReference type="Proteomes" id="UP000515151">
    <property type="component" value="Chromosome 5"/>
</dbReference>
<evidence type="ECO:0000256" key="7">
    <source>
        <dbReference type="ARBA" id="ARBA00023242"/>
    </source>
</evidence>
<sequence>MNGDGTSISEAGSKSDPASVGLTYNELPGDLVVLNVLLLDDDQEHLHVLRKTLEECQYQVTICIQYERALEKLRQNKDGFDLLLSSDIVSGVDGFNILKEIIMEFDIPVIIMSGEDRRTRRIKSIEHGFCDYLVKPIRIEELRDIWQHVVRKRKCTFQDLLRVRSLENKNYHEPNLDNMSKSPKSSKRKNNSGDSSKHEQNDVMPPMKKQRVVWDAALHALFVSAVMKLGGNKAVPKKILELMNIPGLTRENVASHLQKYRQHQKKNQESWENAFGPMSSYSNLDLHGHVSHEINMSQRQQMMNHKESHQYLQTLQNMNMHAHMALPYQSMEPNPMMFGNAGNPIFSNGVAETDFPNGSGTIEMGREEVYHPVLQSPSSFDFPINTHLEYQLNGLPFVNDFHNDFSQIGLRDWEWNFQHGNIIPDQPYIIPDAGVTYDMQRNLPLGDNAVRIKPETFPGTNLQPRIPAPFRTAQLPDQINQQGAMDMIKHGPGFNGFPTDNVVVSAGLVSMVLAHHPGSSGCLDAAVNNQDTAIGVCVV</sequence>
<dbReference type="SUPFAM" id="SSF46689">
    <property type="entry name" value="Homeodomain-like"/>
    <property type="match status" value="1"/>
</dbReference>
<name>A0A6P8DYY2_PUNGR</name>
<keyword evidence="12" id="KW-1185">Reference proteome</keyword>
<keyword evidence="4" id="KW-0805">Transcription regulation</keyword>
<dbReference type="Gene3D" id="1.10.10.60">
    <property type="entry name" value="Homeodomain-like"/>
    <property type="match status" value="1"/>
</dbReference>
<evidence type="ECO:0000256" key="3">
    <source>
        <dbReference type="ARBA" id="ARBA00023012"/>
    </source>
</evidence>
<feature type="domain" description="Response regulatory" evidence="10">
    <location>
        <begin position="35"/>
        <end position="150"/>
    </location>
</feature>
<dbReference type="SMR" id="A0A6P8DYY2"/>
<dbReference type="PANTHER" id="PTHR43874:SF67">
    <property type="entry name" value="TWO-COMPONENT RESPONSE REGULATOR ARR2"/>
    <property type="match status" value="1"/>
</dbReference>
<dbReference type="Gene3D" id="3.40.50.2300">
    <property type="match status" value="1"/>
</dbReference>
<gene>
    <name evidence="13" type="primary">LOC116208959</name>
</gene>
<dbReference type="SUPFAM" id="SSF52172">
    <property type="entry name" value="CheY-like"/>
    <property type="match status" value="1"/>
</dbReference>
<dbReference type="PROSITE" id="PS51294">
    <property type="entry name" value="HTH_MYB"/>
    <property type="match status" value="1"/>
</dbReference>
<evidence type="ECO:0000256" key="8">
    <source>
        <dbReference type="PROSITE-ProRule" id="PRU00169"/>
    </source>
</evidence>
<keyword evidence="7" id="KW-0539">Nucleus</keyword>
<evidence type="ECO:0000256" key="5">
    <source>
        <dbReference type="ARBA" id="ARBA00023159"/>
    </source>
</evidence>
<dbReference type="InterPro" id="IPR017930">
    <property type="entry name" value="Myb_dom"/>
</dbReference>
<evidence type="ECO:0000256" key="6">
    <source>
        <dbReference type="ARBA" id="ARBA00023163"/>
    </source>
</evidence>
<dbReference type="InterPro" id="IPR001789">
    <property type="entry name" value="Sig_transdc_resp-reg_receiver"/>
</dbReference>
<evidence type="ECO:0000313" key="13">
    <source>
        <dbReference type="RefSeq" id="XP_031398396.1"/>
    </source>
</evidence>
<reference evidence="12" key="1">
    <citation type="journal article" date="2020" name="Plant Biotechnol. J.">
        <title>The pomegranate (Punica granatum L.) draft genome dissects genetic divergence between soft- and hard-seeded cultivars.</title>
        <authorList>
            <person name="Luo X."/>
            <person name="Li H."/>
            <person name="Wu Z."/>
            <person name="Yao W."/>
            <person name="Zhao P."/>
            <person name="Cao D."/>
            <person name="Yu H."/>
            <person name="Li K."/>
            <person name="Poudel K."/>
            <person name="Zhao D."/>
            <person name="Zhang F."/>
            <person name="Xia X."/>
            <person name="Chen L."/>
            <person name="Wang Q."/>
            <person name="Jing D."/>
            <person name="Cao S."/>
        </authorList>
    </citation>
    <scope>NUCLEOTIDE SEQUENCE [LARGE SCALE GENOMIC DNA]</scope>
    <source>
        <strain evidence="12">cv. Tunisia</strain>
    </source>
</reference>
<keyword evidence="2" id="KW-0597">Phosphoprotein</keyword>
<keyword evidence="3" id="KW-0902">Two-component regulatory system</keyword>
<reference evidence="13" key="2">
    <citation type="submission" date="2025-08" db="UniProtKB">
        <authorList>
            <consortium name="RefSeq"/>
        </authorList>
    </citation>
    <scope>IDENTIFICATION</scope>
    <source>
        <tissue evidence="13">Leaf</tissue>
    </source>
</reference>
<evidence type="ECO:0000256" key="2">
    <source>
        <dbReference type="ARBA" id="ARBA00022553"/>
    </source>
</evidence>
<organism evidence="12 13">
    <name type="scientific">Punica granatum</name>
    <name type="common">Pomegranate</name>
    <dbReference type="NCBI Taxonomy" id="22663"/>
    <lineage>
        <taxon>Eukaryota</taxon>
        <taxon>Viridiplantae</taxon>
        <taxon>Streptophyta</taxon>
        <taxon>Embryophyta</taxon>
        <taxon>Tracheophyta</taxon>
        <taxon>Spermatophyta</taxon>
        <taxon>Magnoliopsida</taxon>
        <taxon>eudicotyledons</taxon>
        <taxon>Gunneridae</taxon>
        <taxon>Pentapetalae</taxon>
        <taxon>rosids</taxon>
        <taxon>malvids</taxon>
        <taxon>Myrtales</taxon>
        <taxon>Lythraceae</taxon>
        <taxon>Punica</taxon>
    </lineage>
</organism>
<dbReference type="InterPro" id="IPR045279">
    <property type="entry name" value="ARR-like"/>
</dbReference>
<dbReference type="InterPro" id="IPR011006">
    <property type="entry name" value="CheY-like_superfamily"/>
</dbReference>
<feature type="region of interest" description="Disordered" evidence="9">
    <location>
        <begin position="172"/>
        <end position="207"/>
    </location>
</feature>
<dbReference type="GeneID" id="116208959"/>
<dbReference type="InterPro" id="IPR006447">
    <property type="entry name" value="Myb_dom_plants"/>
</dbReference>
<keyword evidence="5" id="KW-0010">Activator</keyword>
<keyword evidence="6" id="KW-0804">Transcription</keyword>
<dbReference type="Pfam" id="PF00249">
    <property type="entry name" value="Myb_DNA-binding"/>
    <property type="match status" value="1"/>
</dbReference>
<dbReference type="GO" id="GO:0000160">
    <property type="term" value="P:phosphorelay signal transduction system"/>
    <property type="evidence" value="ECO:0007669"/>
    <property type="project" value="UniProtKB-KW"/>
</dbReference>
<dbReference type="InterPro" id="IPR009057">
    <property type="entry name" value="Homeodomain-like_sf"/>
</dbReference>
<dbReference type="AlphaFoldDB" id="A0A6P8DYY2"/>
<dbReference type="NCBIfam" id="TIGR01557">
    <property type="entry name" value="myb_SHAQKYF"/>
    <property type="match status" value="1"/>
</dbReference>
<evidence type="ECO:0000256" key="4">
    <source>
        <dbReference type="ARBA" id="ARBA00023015"/>
    </source>
</evidence>
<evidence type="ECO:0000259" key="10">
    <source>
        <dbReference type="PROSITE" id="PS50110"/>
    </source>
</evidence>
<dbReference type="RefSeq" id="XP_031398396.1">
    <property type="nucleotide sequence ID" value="XM_031542536.1"/>
</dbReference>
<protein>
    <submittedName>
        <fullName evidence="13">Two-component response regulator ORR26-like</fullName>
    </submittedName>
</protein>